<dbReference type="EMBL" id="LR778175">
    <property type="protein sequence ID" value="CAB1276104.1"/>
    <property type="molecule type" value="Genomic_DNA"/>
</dbReference>
<organism evidence="1 2">
    <name type="scientific">Candidatus Nitrosacidococcus tergens</name>
    <dbReference type="NCBI Taxonomy" id="553981"/>
    <lineage>
        <taxon>Bacteria</taxon>
        <taxon>Pseudomonadati</taxon>
        <taxon>Pseudomonadota</taxon>
        <taxon>Gammaproteobacteria</taxon>
        <taxon>Chromatiales</taxon>
        <taxon>Chromatiaceae</taxon>
        <taxon>Candidatus Nitrosacidococcus</taxon>
    </lineage>
</organism>
<accession>A0A7G1Q9W7</accession>
<dbReference type="AntiFam" id="ANF00014">
    <property type="entry name" value="tRNA translation"/>
</dbReference>
<name>A0A7G1Q9W7_9GAMM</name>
<keyword evidence="2" id="KW-1185">Reference proteome</keyword>
<dbReference type="KEGG" id="ntg:NSCAC_1001"/>
<protein>
    <submittedName>
        <fullName evidence="1">Uncharacterized protein</fullName>
    </submittedName>
</protein>
<sequence length="62" mass="7260">MERVMGIEPTLSAWEAEVLPLNYTRLKFIACLDYRENLGSKQLATLYIRFLLEKLALKQPFL</sequence>
<gene>
    <name evidence="1" type="ORF">NSCAC_1001</name>
</gene>
<dbReference type="AlphaFoldDB" id="A0A7G1Q9W7"/>
<evidence type="ECO:0000313" key="2">
    <source>
        <dbReference type="Proteomes" id="UP000516072"/>
    </source>
</evidence>
<proteinExistence type="predicted"/>
<reference evidence="1 2" key="1">
    <citation type="submission" date="2020-03" db="EMBL/GenBank/DDBJ databases">
        <authorList>
            <person name="Picone N."/>
        </authorList>
    </citation>
    <scope>NUCLEOTIDE SEQUENCE [LARGE SCALE GENOMIC DNA]</scope>
    <source>
        <strain evidence="1">NSCAC1</strain>
    </source>
</reference>
<evidence type="ECO:0000313" key="1">
    <source>
        <dbReference type="EMBL" id="CAB1276104.1"/>
    </source>
</evidence>
<dbReference type="Proteomes" id="UP000516072">
    <property type="component" value="Chromosome"/>
</dbReference>